<dbReference type="Pfam" id="PF08281">
    <property type="entry name" value="Sigma70_r4_2"/>
    <property type="match status" value="1"/>
</dbReference>
<dbReference type="SUPFAM" id="SSF88946">
    <property type="entry name" value="Sigma2 domain of RNA polymerase sigma factors"/>
    <property type="match status" value="1"/>
</dbReference>
<gene>
    <name evidence="7" type="ORF">LY11_00256</name>
</gene>
<sequence>MLDSLFNTRPTKSYATLTDHELAGLLTVDDEAAFNELYQRYWERLYVVARQRTDDAYEAEEIVQDIFCNLWRKRSTFELMKGFQYYFSVAVKFEVINRMAKKSRESRVKKEILVWSSPVDESTSDLLDFNELQNQLALTIRVLPEKCMLVFKLKHEHGYSQKQIAKELNIAEKTVEAHLAKARKTIRAKFGYLAQMAKSVLFLY</sequence>
<dbReference type="GO" id="GO:0003677">
    <property type="term" value="F:DNA binding"/>
    <property type="evidence" value="ECO:0007669"/>
    <property type="project" value="InterPro"/>
</dbReference>
<dbReference type="PANTHER" id="PTHR43133">
    <property type="entry name" value="RNA POLYMERASE ECF-TYPE SIGMA FACTO"/>
    <property type="match status" value="1"/>
</dbReference>
<accession>A0A327T6H5</accession>
<dbReference type="Gene3D" id="1.10.10.10">
    <property type="entry name" value="Winged helix-like DNA-binding domain superfamily/Winged helix DNA-binding domain"/>
    <property type="match status" value="1"/>
</dbReference>
<dbReference type="GO" id="GO:0016987">
    <property type="term" value="F:sigma factor activity"/>
    <property type="evidence" value="ECO:0007669"/>
    <property type="project" value="UniProtKB-KW"/>
</dbReference>
<dbReference type="PANTHER" id="PTHR43133:SF46">
    <property type="entry name" value="RNA POLYMERASE SIGMA-70 FACTOR ECF SUBFAMILY"/>
    <property type="match status" value="1"/>
</dbReference>
<feature type="domain" description="RNA polymerase sigma factor 70 region 4 type 2" evidence="6">
    <location>
        <begin position="135"/>
        <end position="185"/>
    </location>
</feature>
<keyword evidence="4" id="KW-0804">Transcription</keyword>
<protein>
    <submittedName>
        <fullName evidence="7">RNA polymerase sigma-70 factor (ECF subfamily)</fullName>
    </submittedName>
</protein>
<dbReference type="InterPro" id="IPR013249">
    <property type="entry name" value="RNA_pol_sigma70_r4_t2"/>
</dbReference>
<dbReference type="EMBL" id="QLLR01000001">
    <property type="protein sequence ID" value="RAJ37180.1"/>
    <property type="molecule type" value="Genomic_DNA"/>
</dbReference>
<dbReference type="InterPro" id="IPR013324">
    <property type="entry name" value="RNA_pol_sigma_r3/r4-like"/>
</dbReference>
<feature type="domain" description="RNA polymerase sigma-70 region 2" evidence="5">
    <location>
        <begin position="37"/>
        <end position="104"/>
    </location>
</feature>
<dbReference type="SUPFAM" id="SSF88659">
    <property type="entry name" value="Sigma3 and sigma4 domains of RNA polymerase sigma factors"/>
    <property type="match status" value="1"/>
</dbReference>
<reference evidence="7 8" key="1">
    <citation type="submission" date="2018-06" db="EMBL/GenBank/DDBJ databases">
        <title>Genomic Encyclopedia of Archaeal and Bacterial Type Strains, Phase II (KMG-II): from individual species to whole genera.</title>
        <authorList>
            <person name="Goeker M."/>
        </authorList>
    </citation>
    <scope>NUCLEOTIDE SEQUENCE [LARGE SCALE GENOMIC DNA]</scope>
    <source>
        <strain evidence="7 8">DSM 14825</strain>
    </source>
</reference>
<dbReference type="InterPro" id="IPR014327">
    <property type="entry name" value="RNA_pol_sigma70_bacteroid"/>
</dbReference>
<dbReference type="Gene3D" id="1.10.1740.10">
    <property type="match status" value="1"/>
</dbReference>
<evidence type="ECO:0000256" key="3">
    <source>
        <dbReference type="ARBA" id="ARBA00023082"/>
    </source>
</evidence>
<organism evidence="7 8">
    <name type="scientific">Pedobacter cryoconitis</name>
    <dbReference type="NCBI Taxonomy" id="188932"/>
    <lineage>
        <taxon>Bacteria</taxon>
        <taxon>Pseudomonadati</taxon>
        <taxon>Bacteroidota</taxon>
        <taxon>Sphingobacteriia</taxon>
        <taxon>Sphingobacteriales</taxon>
        <taxon>Sphingobacteriaceae</taxon>
        <taxon>Pedobacter</taxon>
    </lineage>
</organism>
<dbReference type="GO" id="GO:0006352">
    <property type="term" value="P:DNA-templated transcription initiation"/>
    <property type="evidence" value="ECO:0007669"/>
    <property type="project" value="InterPro"/>
</dbReference>
<dbReference type="RefSeq" id="WP_111631915.1">
    <property type="nucleotide sequence ID" value="NZ_QLLR01000001.1"/>
</dbReference>
<dbReference type="OrthoDB" id="1097528at2"/>
<dbReference type="InterPro" id="IPR039425">
    <property type="entry name" value="RNA_pol_sigma-70-like"/>
</dbReference>
<name>A0A327T6H5_9SPHI</name>
<dbReference type="Proteomes" id="UP000249754">
    <property type="component" value="Unassembled WGS sequence"/>
</dbReference>
<proteinExistence type="inferred from homology"/>
<dbReference type="NCBIfam" id="TIGR02985">
    <property type="entry name" value="Sig70_bacteroi1"/>
    <property type="match status" value="1"/>
</dbReference>
<dbReference type="InterPro" id="IPR014284">
    <property type="entry name" value="RNA_pol_sigma-70_dom"/>
</dbReference>
<evidence type="ECO:0000313" key="7">
    <source>
        <dbReference type="EMBL" id="RAJ37180.1"/>
    </source>
</evidence>
<dbReference type="NCBIfam" id="TIGR02937">
    <property type="entry name" value="sigma70-ECF"/>
    <property type="match status" value="1"/>
</dbReference>
<dbReference type="Pfam" id="PF04542">
    <property type="entry name" value="Sigma70_r2"/>
    <property type="match status" value="1"/>
</dbReference>
<dbReference type="InterPro" id="IPR007627">
    <property type="entry name" value="RNA_pol_sigma70_r2"/>
</dbReference>
<keyword evidence="3" id="KW-0731">Sigma factor</keyword>
<keyword evidence="2" id="KW-0805">Transcription regulation</keyword>
<comment type="caution">
    <text evidence="7">The sequence shown here is derived from an EMBL/GenBank/DDBJ whole genome shotgun (WGS) entry which is preliminary data.</text>
</comment>
<evidence type="ECO:0000256" key="1">
    <source>
        <dbReference type="ARBA" id="ARBA00010641"/>
    </source>
</evidence>
<evidence type="ECO:0000256" key="4">
    <source>
        <dbReference type="ARBA" id="ARBA00023163"/>
    </source>
</evidence>
<dbReference type="InterPro" id="IPR013325">
    <property type="entry name" value="RNA_pol_sigma_r2"/>
</dbReference>
<dbReference type="InterPro" id="IPR036388">
    <property type="entry name" value="WH-like_DNA-bd_sf"/>
</dbReference>
<evidence type="ECO:0000313" key="8">
    <source>
        <dbReference type="Proteomes" id="UP000249754"/>
    </source>
</evidence>
<evidence type="ECO:0000259" key="5">
    <source>
        <dbReference type="Pfam" id="PF04542"/>
    </source>
</evidence>
<evidence type="ECO:0000256" key="2">
    <source>
        <dbReference type="ARBA" id="ARBA00023015"/>
    </source>
</evidence>
<evidence type="ECO:0000259" key="6">
    <source>
        <dbReference type="Pfam" id="PF08281"/>
    </source>
</evidence>
<comment type="similarity">
    <text evidence="1">Belongs to the sigma-70 factor family. ECF subfamily.</text>
</comment>
<dbReference type="AlphaFoldDB" id="A0A327T6H5"/>